<organism evidence="2 3">
    <name type="scientific">Penicillium roqueforti (strain FM164)</name>
    <dbReference type="NCBI Taxonomy" id="1365484"/>
    <lineage>
        <taxon>Eukaryota</taxon>
        <taxon>Fungi</taxon>
        <taxon>Dikarya</taxon>
        <taxon>Ascomycota</taxon>
        <taxon>Pezizomycotina</taxon>
        <taxon>Eurotiomycetes</taxon>
        <taxon>Eurotiomycetidae</taxon>
        <taxon>Eurotiales</taxon>
        <taxon>Aspergillaceae</taxon>
        <taxon>Penicillium</taxon>
    </lineage>
</organism>
<dbReference type="EMBL" id="HG792016">
    <property type="protein sequence ID" value="CDM30885.1"/>
    <property type="molecule type" value="Genomic_DNA"/>
</dbReference>
<keyword evidence="1" id="KW-1133">Transmembrane helix</keyword>
<evidence type="ECO:0000256" key="1">
    <source>
        <dbReference type="SAM" id="Phobius"/>
    </source>
</evidence>
<evidence type="ECO:0000313" key="2">
    <source>
        <dbReference type="EMBL" id="CDM30885.1"/>
    </source>
</evidence>
<evidence type="ECO:0000313" key="3">
    <source>
        <dbReference type="Proteomes" id="UP000030686"/>
    </source>
</evidence>
<keyword evidence="1" id="KW-0472">Membrane</keyword>
<dbReference type="Proteomes" id="UP000030686">
    <property type="component" value="Unassembled WGS sequence"/>
</dbReference>
<keyword evidence="3" id="KW-1185">Reference proteome</keyword>
<feature type="transmembrane region" description="Helical" evidence="1">
    <location>
        <begin position="6"/>
        <end position="25"/>
    </location>
</feature>
<name>W6Q3J1_PENRF</name>
<protein>
    <submittedName>
        <fullName evidence="2">Genomic scaffold, ProqFM164S02</fullName>
    </submittedName>
</protein>
<keyword evidence="1" id="KW-0812">Transmembrane</keyword>
<proteinExistence type="predicted"/>
<gene>
    <name evidence="2" type="ORF">PROQFM164_S02g001035</name>
</gene>
<accession>W6Q3J1</accession>
<dbReference type="AlphaFoldDB" id="W6Q3J1"/>
<reference evidence="2" key="1">
    <citation type="journal article" date="2014" name="Nat. Commun.">
        <title>Multiple recent horizontal transfers of a large genomic region in cheese making fungi.</title>
        <authorList>
            <person name="Cheeseman K."/>
            <person name="Ropars J."/>
            <person name="Renault P."/>
            <person name="Dupont J."/>
            <person name="Gouzy J."/>
            <person name="Branca A."/>
            <person name="Abraham A.L."/>
            <person name="Ceppi M."/>
            <person name="Conseiller E."/>
            <person name="Debuchy R."/>
            <person name="Malagnac F."/>
            <person name="Goarin A."/>
            <person name="Silar P."/>
            <person name="Lacoste S."/>
            <person name="Sallet E."/>
            <person name="Bensimon A."/>
            <person name="Giraud T."/>
            <person name="Brygoo Y."/>
        </authorList>
    </citation>
    <scope>NUCLEOTIDE SEQUENCE [LARGE SCALE GENOMIC DNA]</scope>
    <source>
        <strain evidence="2">FM164</strain>
    </source>
</reference>
<sequence length="90" mass="10543">MYLIAIANVIMFLDPYPLFISNWIFTMKIVKTNNNKKYVKTIYWQTQDQTPPWGRRCCQECFPDDTQYTAKSADLISTDKIEPIALEGNE</sequence>